<evidence type="ECO:0000256" key="8">
    <source>
        <dbReference type="ARBA" id="ARBA00023136"/>
    </source>
</evidence>
<keyword evidence="7 9" id="KW-0406">Ion transport</keyword>
<evidence type="ECO:0000256" key="1">
    <source>
        <dbReference type="ARBA" id="ARBA00004141"/>
    </source>
</evidence>
<dbReference type="GO" id="GO:0000220">
    <property type="term" value="C:vacuolar proton-transporting V-type ATPase, V0 domain"/>
    <property type="evidence" value="ECO:0007669"/>
    <property type="project" value="InterPro"/>
</dbReference>
<comment type="function">
    <text evidence="9">Essential component of the vacuolar proton pump (V-ATPase), a multimeric enzyme that catalyzes the translocation of protons across the membranes. Required for assembly and activity of the V-ATPase.</text>
</comment>
<organism evidence="11 12">
    <name type="scientific">Cyclopterus lumpus</name>
    <name type="common">Lumpsucker</name>
    <dbReference type="NCBI Taxonomy" id="8103"/>
    <lineage>
        <taxon>Eukaryota</taxon>
        <taxon>Metazoa</taxon>
        <taxon>Chordata</taxon>
        <taxon>Craniata</taxon>
        <taxon>Vertebrata</taxon>
        <taxon>Euteleostomi</taxon>
        <taxon>Actinopterygii</taxon>
        <taxon>Neopterygii</taxon>
        <taxon>Teleostei</taxon>
        <taxon>Neoteleostei</taxon>
        <taxon>Acanthomorphata</taxon>
        <taxon>Eupercaria</taxon>
        <taxon>Perciformes</taxon>
        <taxon>Cottioidei</taxon>
        <taxon>Cottales</taxon>
        <taxon>Cyclopteridae</taxon>
        <taxon>Cyclopterus</taxon>
    </lineage>
</organism>
<name>A0A8C3A4Q4_CYCLU</name>
<evidence type="ECO:0000256" key="7">
    <source>
        <dbReference type="ARBA" id="ARBA00023065"/>
    </source>
</evidence>
<dbReference type="Ensembl" id="ENSCLMT00005038906.1">
    <property type="protein sequence ID" value="ENSCLMP00005037454.1"/>
    <property type="gene ID" value="ENSCLMG00005017469.1"/>
</dbReference>
<dbReference type="InterPro" id="IPR002490">
    <property type="entry name" value="V-ATPase_116kDa_su"/>
</dbReference>
<evidence type="ECO:0000256" key="5">
    <source>
        <dbReference type="ARBA" id="ARBA00022781"/>
    </source>
</evidence>
<protein>
    <recommendedName>
        <fullName evidence="9">V-type proton ATPase subunit a</fullName>
    </recommendedName>
</protein>
<keyword evidence="3 9" id="KW-0813">Transport</keyword>
<keyword evidence="8 9" id="KW-0472">Membrane</keyword>
<evidence type="ECO:0000313" key="11">
    <source>
        <dbReference type="Ensembl" id="ENSCLMP00005037454.1"/>
    </source>
</evidence>
<dbReference type="GO" id="GO:0051117">
    <property type="term" value="F:ATPase binding"/>
    <property type="evidence" value="ECO:0007669"/>
    <property type="project" value="TreeGrafter"/>
</dbReference>
<dbReference type="PIRSF" id="PIRSF001293">
    <property type="entry name" value="ATP6V0A1"/>
    <property type="match status" value="1"/>
</dbReference>
<proteinExistence type="inferred from homology"/>
<evidence type="ECO:0000256" key="3">
    <source>
        <dbReference type="ARBA" id="ARBA00022448"/>
    </source>
</evidence>
<reference evidence="11" key="2">
    <citation type="submission" date="2025-09" db="UniProtKB">
        <authorList>
            <consortium name="Ensembl"/>
        </authorList>
    </citation>
    <scope>IDENTIFICATION</scope>
</reference>
<accession>A0A8C3A4Q4</accession>
<keyword evidence="12" id="KW-1185">Reference proteome</keyword>
<dbReference type="Proteomes" id="UP000694565">
    <property type="component" value="Unplaced"/>
</dbReference>
<dbReference type="PANTHER" id="PTHR11629">
    <property type="entry name" value="VACUOLAR PROTON ATPASES"/>
    <property type="match status" value="1"/>
</dbReference>
<dbReference type="PANTHER" id="PTHR11629:SF71">
    <property type="entry name" value="V-TYPE PROTON ATPASE SUBUNIT A"/>
    <property type="match status" value="1"/>
</dbReference>
<keyword evidence="6 9" id="KW-1133">Transmembrane helix</keyword>
<sequence>MVFRSEEMCLAQLFLQSGSEYDCISELGELGLVEFRDLNPSVSSFQRRFVSEIKRCEEMERILGKRIQKTNISVPEEDESPLAPPPRQVLEIMLQRLEMELSEVARNKEKLQRNRLELTEYTHMLKITRTFIHSRSRVSTDTVTGCTGMQRLGAKFVSGLIQRVKVEAFERMLWRVCKGYTIFSYAEVDENLADLDTISKNVVFLISFWGDQIGQKVQKICDCYHCHLYPHPENDEERADVLDSLRTRIQDLNNVLHRTEDYLRQVLQKASESAFTWVVHVKKMKAIYHILNLCSFDVTNKCLIAEVWCPVSDLANLRGRKGDATVPSFVNRIPSTDTPPTLSRTNKFTSGFQSIVEAYGVGDYREVSPAPYTIITFPFLFAVMFGDLGHGMVMSLFALWMVLTEKNQQKKRSIWTTFFNGRYIILMMGIFSIYTGLIYNDCFSKSLNIFGSSWSVKAMFTNQNKTLRTNALLTLDPNISGVFSGPYPFGIDPIWNMAVNRLSFLNSYKMKMSVIIGVIHMSFGVVLSVFNHLHFRQKFNVYLLFLPELLFLLCLFGYLVFMIIYKWLAFDARSSSAAPSILIHFINMFVMQGKDITPLFPGQVGLQIFLVVIALLSVPVMLIQTYLCFARLHLLNSGCGHCIVVVCVCESGCYHHLYILTCYVTGLQQLANGTAEENTICFDFADVLLYQAIHTIEYCLGCISNTASYLRLWALSLAHAQLSEVLWGMVMRLGLRMTTRVGVVFLLPVFGLFAVLTVSILLVMEGLSAFLHALRLHWVEFQNKFYHGTGVKFVPFDFSLLPSVFEQDGLL</sequence>
<dbReference type="AlphaFoldDB" id="A0A8C3A4Q4"/>
<feature type="transmembrane region" description="Helical" evidence="9">
    <location>
        <begin position="608"/>
        <end position="629"/>
    </location>
</feature>
<evidence type="ECO:0000313" key="12">
    <source>
        <dbReference type="Proteomes" id="UP000694565"/>
    </source>
</evidence>
<evidence type="ECO:0000256" key="10">
    <source>
        <dbReference type="SAM" id="Coils"/>
    </source>
</evidence>
<dbReference type="Pfam" id="PF01496">
    <property type="entry name" value="V_ATPase_I"/>
    <property type="match status" value="1"/>
</dbReference>
<evidence type="ECO:0000256" key="4">
    <source>
        <dbReference type="ARBA" id="ARBA00022692"/>
    </source>
</evidence>
<reference evidence="11" key="1">
    <citation type="submission" date="2025-08" db="UniProtKB">
        <authorList>
            <consortium name="Ensembl"/>
        </authorList>
    </citation>
    <scope>IDENTIFICATION</scope>
</reference>
<dbReference type="InterPro" id="IPR026028">
    <property type="entry name" value="V-type_ATPase_116kDa_su_euka"/>
</dbReference>
<dbReference type="GO" id="GO:0005886">
    <property type="term" value="C:plasma membrane"/>
    <property type="evidence" value="ECO:0007669"/>
    <property type="project" value="TreeGrafter"/>
</dbReference>
<keyword evidence="5 9" id="KW-0375">Hydrogen ion transport</keyword>
<comment type="similarity">
    <text evidence="2 9">Belongs to the V-ATPase 116 kDa subunit family.</text>
</comment>
<dbReference type="GO" id="GO:0007035">
    <property type="term" value="P:vacuolar acidification"/>
    <property type="evidence" value="ECO:0007669"/>
    <property type="project" value="TreeGrafter"/>
</dbReference>
<feature type="coiled-coil region" evidence="10">
    <location>
        <begin position="87"/>
        <end position="121"/>
    </location>
</feature>
<feature type="transmembrane region" description="Helical" evidence="9">
    <location>
        <begin position="542"/>
        <end position="565"/>
    </location>
</feature>
<keyword evidence="10" id="KW-0175">Coiled coil</keyword>
<keyword evidence="4 9" id="KW-0812">Transmembrane</keyword>
<evidence type="ECO:0000256" key="2">
    <source>
        <dbReference type="ARBA" id="ARBA00009904"/>
    </source>
</evidence>
<feature type="transmembrane region" description="Helical" evidence="9">
    <location>
        <begin position="379"/>
        <end position="403"/>
    </location>
</feature>
<evidence type="ECO:0000256" key="6">
    <source>
        <dbReference type="ARBA" id="ARBA00022989"/>
    </source>
</evidence>
<comment type="subcellular location">
    <subcellularLocation>
        <location evidence="1">Membrane</location>
        <topology evidence="1">Multi-pass membrane protein</topology>
    </subcellularLocation>
</comment>
<feature type="transmembrane region" description="Helical" evidence="9">
    <location>
        <begin position="741"/>
        <end position="764"/>
    </location>
</feature>
<evidence type="ECO:0000256" key="9">
    <source>
        <dbReference type="RuleBase" id="RU361189"/>
    </source>
</evidence>
<dbReference type="GO" id="GO:0046961">
    <property type="term" value="F:proton-transporting ATPase activity, rotational mechanism"/>
    <property type="evidence" value="ECO:0007669"/>
    <property type="project" value="InterPro"/>
</dbReference>
<feature type="transmembrane region" description="Helical" evidence="9">
    <location>
        <begin position="512"/>
        <end position="530"/>
    </location>
</feature>
<dbReference type="GeneTree" id="ENSGT00950000182881"/>
<feature type="transmembrane region" description="Helical" evidence="9">
    <location>
        <begin position="423"/>
        <end position="440"/>
    </location>
</feature>